<dbReference type="Proteomes" id="UP000095743">
    <property type="component" value="Chromosome"/>
</dbReference>
<reference evidence="2 3" key="1">
    <citation type="submission" date="2016-09" db="EMBL/GenBank/DDBJ databases">
        <title>Genomic analysis reveals versatility of anaerobic energy metabolism of Geosporobacter ferrireducens IRF9 of phylum Firmicutes.</title>
        <authorList>
            <person name="Kim S.-J."/>
        </authorList>
    </citation>
    <scope>NUCLEOTIDE SEQUENCE [LARGE SCALE GENOMIC DNA]</scope>
    <source>
        <strain evidence="2 3">IRF9</strain>
    </source>
</reference>
<dbReference type="RefSeq" id="WP_069977102.1">
    <property type="nucleotide sequence ID" value="NZ_CP017269.1"/>
</dbReference>
<dbReference type="SUPFAM" id="SSF52317">
    <property type="entry name" value="Class I glutamine amidotransferase-like"/>
    <property type="match status" value="1"/>
</dbReference>
<feature type="domain" description="Glutamine amidotransferase" evidence="1">
    <location>
        <begin position="48"/>
        <end position="125"/>
    </location>
</feature>
<gene>
    <name evidence="2" type="ORF">Gferi_12810</name>
</gene>
<organism evidence="2 3">
    <name type="scientific">Geosporobacter ferrireducens</name>
    <dbReference type="NCBI Taxonomy" id="1424294"/>
    <lineage>
        <taxon>Bacteria</taxon>
        <taxon>Bacillati</taxon>
        <taxon>Bacillota</taxon>
        <taxon>Clostridia</taxon>
        <taxon>Peptostreptococcales</taxon>
        <taxon>Thermotaleaceae</taxon>
        <taxon>Geosporobacter</taxon>
    </lineage>
</organism>
<dbReference type="InterPro" id="IPR029062">
    <property type="entry name" value="Class_I_gatase-like"/>
</dbReference>
<dbReference type="KEGG" id="gfe:Gferi_12810"/>
<dbReference type="OrthoDB" id="1953236at2"/>
<keyword evidence="3" id="KW-1185">Reference proteome</keyword>
<dbReference type="Pfam" id="PF00117">
    <property type="entry name" value="GATase"/>
    <property type="match status" value="1"/>
</dbReference>
<evidence type="ECO:0000313" key="3">
    <source>
        <dbReference type="Proteomes" id="UP000095743"/>
    </source>
</evidence>
<dbReference type="Gene3D" id="3.40.50.880">
    <property type="match status" value="1"/>
</dbReference>
<accession>A0A1D8GHM5</accession>
<dbReference type="STRING" id="1424294.Gferi_12810"/>
<evidence type="ECO:0000313" key="2">
    <source>
        <dbReference type="EMBL" id="AOT70394.1"/>
    </source>
</evidence>
<proteinExistence type="predicted"/>
<dbReference type="InterPro" id="IPR017926">
    <property type="entry name" value="GATASE"/>
</dbReference>
<dbReference type="AlphaFoldDB" id="A0A1D8GHM5"/>
<protein>
    <recommendedName>
        <fullName evidence="1">Glutamine amidotransferase domain-containing protein</fullName>
    </recommendedName>
</protein>
<evidence type="ECO:0000259" key="1">
    <source>
        <dbReference type="Pfam" id="PF00117"/>
    </source>
</evidence>
<name>A0A1D8GHM5_9FIRM</name>
<dbReference type="EMBL" id="CP017269">
    <property type="protein sequence ID" value="AOT70394.1"/>
    <property type="molecule type" value="Genomic_DNA"/>
</dbReference>
<sequence>MTYMLSPKALHTMDMEEVCSSCKGGYFHIAPKITKIAVINLGMQKESFMDMVNMKCSLNVFDEDFSINQLNMVPHDVVMVSNGKVDAEKMPMLVDKIKTLIGKKKIFGIGLGQQLVKEAAAQAGAKAWKQEGTIMISEDHKLYCCDMSQQNQLEEIMKYA</sequence>